<dbReference type="EMBL" id="CP002205">
    <property type="protein sequence ID" value="ADN08659.1"/>
    <property type="molecule type" value="Genomic_DNA"/>
</dbReference>
<keyword evidence="7" id="KW-1185">Reference proteome</keyword>
<dbReference type="PANTHER" id="PTHR32089:SF112">
    <property type="entry name" value="LYSOZYME-LIKE PROTEIN-RELATED"/>
    <property type="match status" value="1"/>
</dbReference>
<evidence type="ECO:0000256" key="3">
    <source>
        <dbReference type="SAM" id="Coils"/>
    </source>
</evidence>
<dbReference type="SMART" id="SM00283">
    <property type="entry name" value="MA"/>
    <property type="match status" value="1"/>
</dbReference>
<name>E0UPR7_SULAO</name>
<keyword evidence="3" id="KW-0175">Coiled coil</keyword>
<evidence type="ECO:0000256" key="4">
    <source>
        <dbReference type="SAM" id="Phobius"/>
    </source>
</evidence>
<feature type="transmembrane region" description="Helical" evidence="4">
    <location>
        <begin position="150"/>
        <end position="172"/>
    </location>
</feature>
<keyword evidence="1 2" id="KW-0807">Transducer</keyword>
<dbReference type="PROSITE" id="PS50111">
    <property type="entry name" value="CHEMOTAXIS_TRANSDUC_2"/>
    <property type="match status" value="1"/>
</dbReference>
<keyword evidence="4" id="KW-0472">Membrane</keyword>
<keyword evidence="4" id="KW-0812">Transmembrane</keyword>
<evidence type="ECO:0000313" key="6">
    <source>
        <dbReference type="EMBL" id="ADN08659.1"/>
    </source>
</evidence>
<feature type="coiled-coil region" evidence="3">
    <location>
        <begin position="178"/>
        <end position="283"/>
    </location>
</feature>
<dbReference type="SUPFAM" id="SSF58104">
    <property type="entry name" value="Methyl-accepting chemotaxis protein (MCP) signaling domain"/>
    <property type="match status" value="1"/>
</dbReference>
<accession>E0UPR7</accession>
<reference evidence="7" key="1">
    <citation type="journal article" date="2010" name="Stand. Genomic Sci.">
        <title>Complete genome sequence of Sulfurimonas autotrophica type strain (OK10).</title>
        <authorList>
            <person name="Sikorski J."/>
            <person name="Munk C."/>
            <person name="Lapidus A."/>
            <person name="Djao O."/>
            <person name="Lucas S."/>
            <person name="Glavina Del Rio T."/>
            <person name="Nolan M."/>
            <person name="Tice H."/>
            <person name="Han C."/>
            <person name="Cheng J."/>
            <person name="Tapia R."/>
            <person name="Goodwin L."/>
            <person name="Pitluck S."/>
            <person name="Liolios K."/>
            <person name="Ivanova N."/>
            <person name="Mavromatis K."/>
            <person name="Mikhailova N."/>
            <person name="Pati A."/>
            <person name="Sims D."/>
            <person name="Meincke L."/>
            <person name="Brettin T."/>
            <person name="Detter J."/>
            <person name="Chen A."/>
            <person name="Palaniappan K."/>
            <person name="Land M."/>
            <person name="Hauser L."/>
            <person name="Chang Y."/>
            <person name="Jeffries C."/>
            <person name="Rohde M."/>
            <person name="Lang E."/>
            <person name="Spring S."/>
            <person name="Goker M."/>
            <person name="Woyke T."/>
            <person name="Bristow J."/>
            <person name="Eisen J."/>
            <person name="Markowitz V."/>
            <person name="Hugenholtz P."/>
            <person name="Kyrpides N."/>
            <person name="Klenk H."/>
        </authorList>
    </citation>
    <scope>NUCLEOTIDE SEQUENCE [LARGE SCALE GENOMIC DNA]</scope>
    <source>
        <strain evidence="7">ATCC BAA-671 / DSM 16294 / JCM 11897 / OK10</strain>
    </source>
</reference>
<dbReference type="Gene3D" id="1.10.287.950">
    <property type="entry name" value="Methyl-accepting chemotaxis protein"/>
    <property type="match status" value="1"/>
</dbReference>
<feature type="domain" description="Methyl-accepting transducer" evidence="5">
    <location>
        <begin position="289"/>
        <end position="373"/>
    </location>
</feature>
<sequence length="373" mass="42328">MLCMKILISLLLICFTLFASELEKSYEKLNYGIDAISKNLTPEQKVAIYYLVLSTHDKITSALSTDEEKANSLDAIREKTLAALATLDKSEISPQSIGQIKELYLKMNEEAKNLIAQNKKTKKQKVVYKDKIIYKNKIINKTKTIKQTSYLLSIFSALFALMIGLGIGYILFQKKRSNKNTAEVFNELNHDNEQLQSQLNSLKNEYETQLDEIKEQYNSLQNKHNTLISQKQNLEEKLQDLEFTCKQNITDFQEKIQSIHKEKNKLEEDCADYKSNISTHEEDNFEFDEKLSSLQAQSQDISSVLDTIADIAEQTNLLALNAAIEAARAGEHGRGFAVVADEVRKLAERTQKTLSEAKVEISAVVDAIVNLKT</sequence>
<organism evidence="6 7">
    <name type="scientific">Sulfurimonas autotrophica (strain ATCC BAA-671 / DSM 16294 / JCM 11897 / OK10)</name>
    <dbReference type="NCBI Taxonomy" id="563040"/>
    <lineage>
        <taxon>Bacteria</taxon>
        <taxon>Pseudomonadati</taxon>
        <taxon>Campylobacterota</taxon>
        <taxon>Epsilonproteobacteria</taxon>
        <taxon>Campylobacterales</taxon>
        <taxon>Sulfurimonadaceae</taxon>
        <taxon>Sulfurimonas</taxon>
    </lineage>
</organism>
<dbReference type="GO" id="GO:0016020">
    <property type="term" value="C:membrane"/>
    <property type="evidence" value="ECO:0007669"/>
    <property type="project" value="InterPro"/>
</dbReference>
<protein>
    <submittedName>
        <fullName evidence="6">Methyl-accepting chemotaxis sensory transducer</fullName>
    </submittedName>
</protein>
<dbReference type="Proteomes" id="UP000007803">
    <property type="component" value="Chromosome"/>
</dbReference>
<dbReference type="InterPro" id="IPR004089">
    <property type="entry name" value="MCPsignal_dom"/>
</dbReference>
<evidence type="ECO:0000256" key="1">
    <source>
        <dbReference type="ARBA" id="ARBA00023224"/>
    </source>
</evidence>
<gene>
    <name evidence="6" type="ordered locus">Saut_0610</name>
</gene>
<evidence type="ECO:0000256" key="2">
    <source>
        <dbReference type="PROSITE-ProRule" id="PRU00284"/>
    </source>
</evidence>
<dbReference type="Pfam" id="PF00015">
    <property type="entry name" value="MCPsignal"/>
    <property type="match status" value="1"/>
</dbReference>
<evidence type="ECO:0000259" key="5">
    <source>
        <dbReference type="PROSITE" id="PS50111"/>
    </source>
</evidence>
<dbReference type="PANTHER" id="PTHR32089">
    <property type="entry name" value="METHYL-ACCEPTING CHEMOTAXIS PROTEIN MCPB"/>
    <property type="match status" value="1"/>
</dbReference>
<dbReference type="HOGENOM" id="CLU_754245_0_0_7"/>
<dbReference type="STRING" id="563040.Saut_0610"/>
<proteinExistence type="predicted"/>
<keyword evidence="4" id="KW-1133">Transmembrane helix</keyword>
<dbReference type="KEGG" id="sua:Saut_0610"/>
<evidence type="ECO:0000313" key="7">
    <source>
        <dbReference type="Proteomes" id="UP000007803"/>
    </source>
</evidence>
<dbReference type="AlphaFoldDB" id="E0UPR7"/>
<dbReference type="GO" id="GO:0007165">
    <property type="term" value="P:signal transduction"/>
    <property type="evidence" value="ECO:0007669"/>
    <property type="project" value="UniProtKB-KW"/>
</dbReference>
<dbReference type="eggNOG" id="COG0840">
    <property type="taxonomic scope" value="Bacteria"/>
</dbReference>